<evidence type="ECO:0000313" key="2">
    <source>
        <dbReference type="Proteomes" id="UP000179014"/>
    </source>
</evidence>
<dbReference type="AlphaFoldDB" id="A0A1F6BVW4"/>
<proteinExistence type="predicted"/>
<dbReference type="STRING" id="1798474.A2118_01425"/>
<accession>A0A1F6BVW4</accession>
<name>A0A1F6BVW4_9BACT</name>
<dbReference type="Proteomes" id="UP000179014">
    <property type="component" value="Unassembled WGS sequence"/>
</dbReference>
<reference evidence="1 2" key="1">
    <citation type="journal article" date="2016" name="Nat. Commun.">
        <title>Thousands of microbial genomes shed light on interconnected biogeochemical processes in an aquifer system.</title>
        <authorList>
            <person name="Anantharaman K."/>
            <person name="Brown C.T."/>
            <person name="Hug L.A."/>
            <person name="Sharon I."/>
            <person name="Castelle C.J."/>
            <person name="Probst A.J."/>
            <person name="Thomas B.C."/>
            <person name="Singh A."/>
            <person name="Wilkins M.J."/>
            <person name="Karaoz U."/>
            <person name="Brodie E.L."/>
            <person name="Williams K.H."/>
            <person name="Hubbard S.S."/>
            <person name="Banfield J.F."/>
        </authorList>
    </citation>
    <scope>NUCLEOTIDE SEQUENCE [LARGE SCALE GENOMIC DNA]</scope>
</reference>
<evidence type="ECO:0000313" key="1">
    <source>
        <dbReference type="EMBL" id="OGG41095.1"/>
    </source>
</evidence>
<gene>
    <name evidence="1" type="ORF">A2118_01425</name>
</gene>
<dbReference type="EMBL" id="MFKN01000013">
    <property type="protein sequence ID" value="OGG41095.1"/>
    <property type="molecule type" value="Genomic_DNA"/>
</dbReference>
<organism evidence="1 2">
    <name type="scientific">Candidatus Kaiserbacteria bacterium GWA2_50_9</name>
    <dbReference type="NCBI Taxonomy" id="1798474"/>
    <lineage>
        <taxon>Bacteria</taxon>
        <taxon>Candidatus Kaiseribacteriota</taxon>
    </lineage>
</organism>
<protein>
    <submittedName>
        <fullName evidence="1">Uncharacterized protein</fullName>
    </submittedName>
</protein>
<sequence length="358" mass="39893">MNIMGKVKVYVQHAGKVVGDSGRFKRMMAITLNPRSRNREGLIRCITSSEGEVGVKGSVDRSILHKVHGDTLERFAIGDELIIRGGNELVQQLGGDMWDFIGFEDPDIWIDDSTGKMHLYFTIALISRNRSKEHSLISLGHAEGNDLNSLVMTAPVITADKHEYSNHKAKEVSIAPINRKGLRFNLVESGDRRKDPFYETSKYAEDTSFSTVRIAVAEDIGKPWKLGDTVFHPADHKIPWIAEHASPGPLLPRSFIDVGKDRLLGIMNGREASAFDASGKPVSYRRFSIGLFIYDYEKGKIEWVSPESFIQDSEAKTITFASQFVETGAGEGILYAHVDDSFVRAYTLYAEGIRALLP</sequence>
<comment type="caution">
    <text evidence="1">The sequence shown here is derived from an EMBL/GenBank/DDBJ whole genome shotgun (WGS) entry which is preliminary data.</text>
</comment>